<accession>A0AAN7UCE7</accession>
<dbReference type="AlphaFoldDB" id="A0AAN7UCE7"/>
<name>A0AAN7UCE7_9PEZI</name>
<comment type="caution">
    <text evidence="1">The sequence shown here is derived from an EMBL/GenBank/DDBJ whole genome shotgun (WGS) entry which is preliminary data.</text>
</comment>
<dbReference type="Proteomes" id="UP001305414">
    <property type="component" value="Unassembled WGS sequence"/>
</dbReference>
<dbReference type="SUPFAM" id="SSF56176">
    <property type="entry name" value="FAD-binding/transporter-associated domain-like"/>
    <property type="match status" value="1"/>
</dbReference>
<evidence type="ECO:0000313" key="2">
    <source>
        <dbReference type="Proteomes" id="UP001305414"/>
    </source>
</evidence>
<sequence>MQSLTSDVLVPTPNEDRSVPAPIDWGCVLGIIPPYVVNVTSMAQVAEAVKLRLRIKNRSLLLSLKAANAETMVTIYTSKDLLSPSMASVSTVGIPFDAHRLSTASLEDLLQIEVVTADGEVELADACQNTDPFRALCGGAGAADCKDYDSYSRLIKSVVDDTVALHDSGRYEEPFWRTRPKDNRVFGSPPVTSWACSLSTLFPFKAKSIRNAEEALGEAHTVVIVDGCTPVLKAAQFTGAASWNDAYEGVV</sequence>
<gene>
    <name evidence="1" type="ORF">RRF57_002034</name>
</gene>
<dbReference type="InterPro" id="IPR016169">
    <property type="entry name" value="FAD-bd_PCMH_sub2"/>
</dbReference>
<dbReference type="InterPro" id="IPR036318">
    <property type="entry name" value="FAD-bd_PCMH-like_sf"/>
</dbReference>
<keyword evidence="2" id="KW-1185">Reference proteome</keyword>
<reference evidence="1 2" key="1">
    <citation type="submission" date="2023-10" db="EMBL/GenBank/DDBJ databases">
        <title>Draft genome sequence of Xylaria bambusicola isolate GMP-LS, the root and basal stem rot pathogen of sugarcane in Indonesia.</title>
        <authorList>
            <person name="Selvaraj P."/>
            <person name="Muralishankar V."/>
            <person name="Muruganantham S."/>
            <person name="Sp S."/>
            <person name="Haryani S."/>
            <person name="Lau K.J.X."/>
            <person name="Naqvi N.I."/>
        </authorList>
    </citation>
    <scope>NUCLEOTIDE SEQUENCE [LARGE SCALE GENOMIC DNA]</scope>
    <source>
        <strain evidence="1">GMP-LS</strain>
    </source>
</reference>
<organism evidence="1 2">
    <name type="scientific">Xylaria bambusicola</name>
    <dbReference type="NCBI Taxonomy" id="326684"/>
    <lineage>
        <taxon>Eukaryota</taxon>
        <taxon>Fungi</taxon>
        <taxon>Dikarya</taxon>
        <taxon>Ascomycota</taxon>
        <taxon>Pezizomycotina</taxon>
        <taxon>Sordariomycetes</taxon>
        <taxon>Xylariomycetidae</taxon>
        <taxon>Xylariales</taxon>
        <taxon>Xylariaceae</taxon>
        <taxon>Xylaria</taxon>
    </lineage>
</organism>
<dbReference type="EMBL" id="JAWHQM010000003">
    <property type="protein sequence ID" value="KAK5626319.1"/>
    <property type="molecule type" value="Genomic_DNA"/>
</dbReference>
<dbReference type="GO" id="GO:0050660">
    <property type="term" value="F:flavin adenine dinucleotide binding"/>
    <property type="evidence" value="ECO:0007669"/>
    <property type="project" value="InterPro"/>
</dbReference>
<protein>
    <submittedName>
        <fullName evidence="1">Uncharacterized protein</fullName>
    </submittedName>
</protein>
<evidence type="ECO:0000313" key="1">
    <source>
        <dbReference type="EMBL" id="KAK5626319.1"/>
    </source>
</evidence>
<dbReference type="Gene3D" id="3.30.465.10">
    <property type="match status" value="1"/>
</dbReference>
<proteinExistence type="predicted"/>